<dbReference type="EMBL" id="JBBXMP010000053">
    <property type="protein sequence ID" value="KAL0065046.1"/>
    <property type="molecule type" value="Genomic_DNA"/>
</dbReference>
<comment type="caution">
    <text evidence="2">The sequence shown here is derived from an EMBL/GenBank/DDBJ whole genome shotgun (WGS) entry which is preliminary data.</text>
</comment>
<protein>
    <submittedName>
        <fullName evidence="2">Uncharacterized protein</fullName>
    </submittedName>
</protein>
<reference evidence="2 3" key="1">
    <citation type="submission" date="2024-05" db="EMBL/GenBank/DDBJ databases">
        <title>A draft genome resource for the thread blight pathogen Marasmius tenuissimus strain MS-2.</title>
        <authorList>
            <person name="Yulfo-Soto G.E."/>
            <person name="Baruah I.K."/>
            <person name="Amoako-Attah I."/>
            <person name="Bukari Y."/>
            <person name="Meinhardt L.W."/>
            <person name="Bailey B.A."/>
            <person name="Cohen S.P."/>
        </authorList>
    </citation>
    <scope>NUCLEOTIDE SEQUENCE [LARGE SCALE GENOMIC DNA]</scope>
    <source>
        <strain evidence="2 3">MS-2</strain>
    </source>
</reference>
<accession>A0ABR2ZTN2</accession>
<name>A0ABR2ZTN2_9AGAR</name>
<feature type="region of interest" description="Disordered" evidence="1">
    <location>
        <begin position="165"/>
        <end position="184"/>
    </location>
</feature>
<evidence type="ECO:0000256" key="1">
    <source>
        <dbReference type="SAM" id="MobiDB-lite"/>
    </source>
</evidence>
<proteinExistence type="predicted"/>
<dbReference type="Proteomes" id="UP001437256">
    <property type="component" value="Unassembled WGS sequence"/>
</dbReference>
<evidence type="ECO:0000313" key="3">
    <source>
        <dbReference type="Proteomes" id="UP001437256"/>
    </source>
</evidence>
<gene>
    <name evidence="2" type="ORF">AAF712_008041</name>
</gene>
<organism evidence="2 3">
    <name type="scientific">Marasmius tenuissimus</name>
    <dbReference type="NCBI Taxonomy" id="585030"/>
    <lineage>
        <taxon>Eukaryota</taxon>
        <taxon>Fungi</taxon>
        <taxon>Dikarya</taxon>
        <taxon>Basidiomycota</taxon>
        <taxon>Agaricomycotina</taxon>
        <taxon>Agaricomycetes</taxon>
        <taxon>Agaricomycetidae</taxon>
        <taxon>Agaricales</taxon>
        <taxon>Marasmiineae</taxon>
        <taxon>Marasmiaceae</taxon>
        <taxon>Marasmius</taxon>
    </lineage>
</organism>
<evidence type="ECO:0000313" key="2">
    <source>
        <dbReference type="EMBL" id="KAL0065046.1"/>
    </source>
</evidence>
<keyword evidence="3" id="KW-1185">Reference proteome</keyword>
<sequence>MASSQISLPLYDRKFPAIIACTDIEDEQAFSPVQEISYDEFCMSLSRTHEPVQLKARIPCEVEETSPHNGGTYSRVHDWRKNVDFRVEVGPPASPLITSEFPASPVAVIHPSSLRMSWKPNYDSVSCRAMSSSPELGSASLVDKPTQFQDLYDAELEQLMDELSELQSSATSDSDTISVYVPPG</sequence>
<feature type="compositionally biased region" description="Polar residues" evidence="1">
    <location>
        <begin position="165"/>
        <end position="177"/>
    </location>
</feature>